<name>A0A318KNX1_9FIRM</name>
<evidence type="ECO:0000259" key="1">
    <source>
        <dbReference type="SMART" id="SM00842"/>
    </source>
</evidence>
<feature type="domain" description="SHS2" evidence="1">
    <location>
        <begin position="7"/>
        <end position="192"/>
    </location>
</feature>
<dbReference type="InterPro" id="IPR003494">
    <property type="entry name" value="SHS2_FtsA"/>
</dbReference>
<gene>
    <name evidence="2" type="ORF">DES51_108129</name>
</gene>
<dbReference type="AlphaFoldDB" id="A0A318KNX1"/>
<dbReference type="SMART" id="SM00842">
    <property type="entry name" value="FtsA"/>
    <property type="match status" value="1"/>
</dbReference>
<keyword evidence="3" id="KW-1185">Reference proteome</keyword>
<dbReference type="SUPFAM" id="SSF53067">
    <property type="entry name" value="Actin-like ATPase domain"/>
    <property type="match status" value="1"/>
</dbReference>
<dbReference type="GO" id="GO:0032153">
    <property type="term" value="C:cell division site"/>
    <property type="evidence" value="ECO:0007669"/>
    <property type="project" value="TreeGrafter"/>
</dbReference>
<keyword evidence="2" id="KW-0132">Cell division</keyword>
<dbReference type="InterPro" id="IPR050696">
    <property type="entry name" value="FtsA/MreB"/>
</dbReference>
<dbReference type="OrthoDB" id="9768127at2"/>
<comment type="caution">
    <text evidence="2">The sequence shown here is derived from an EMBL/GenBank/DDBJ whole genome shotgun (WGS) entry which is preliminary data.</text>
</comment>
<dbReference type="STRING" id="1034346.GCA_000313565_00468"/>
<dbReference type="PANTHER" id="PTHR32432">
    <property type="entry name" value="CELL DIVISION PROTEIN FTSA-RELATED"/>
    <property type="match status" value="1"/>
</dbReference>
<dbReference type="Gene3D" id="3.30.420.40">
    <property type="match status" value="2"/>
</dbReference>
<reference evidence="2 3" key="1">
    <citation type="submission" date="2018-05" db="EMBL/GenBank/DDBJ databases">
        <title>Genomic Encyclopedia of Type Strains, Phase IV (KMG-IV): sequencing the most valuable type-strain genomes for metagenomic binning, comparative biology and taxonomic classification.</title>
        <authorList>
            <person name="Goeker M."/>
        </authorList>
    </citation>
    <scope>NUCLEOTIDE SEQUENCE [LARGE SCALE GENOMIC DNA]</scope>
    <source>
        <strain evidence="2 3">JC118</strain>
    </source>
</reference>
<sequence>MSDKQIYASVEIADHEVRLVVGEFYETRFNILRVEKVRFNGVEDSIIVNESNVVTALIKAVDNASNILGYRIERILLAIPCVDVKRHSRRVNVMVKSGKVRLSDVQNGINEAIQYSPEENLELVNVGCIKYVINGISSRKLPLNEVCDAFSMEIDLFYANKRILYSYARCVEKAGLQILDICLDAYAIAEEAAIFEQTIENYIVLLNLSRQNTTLSLFSHGKLLSCETLNEGYGSWVSALKEDYNIKTENAVRLIKENATFQDEPNGNRPVFIWAENDKQCTITLNQLNKVITPHALAWIERVNDACSPILSMGEMKYILTGDGLDIQGLRHLFPKLNAPASVYVPQTIGGRSCSMTVSLGMFYAWRTLNEIRQDTRICTGQQEVEQGILGSQNQDSEEHGFTKKLKNILMNEK</sequence>
<accession>A0A318KNX1</accession>
<protein>
    <submittedName>
        <fullName evidence="2">Cell division protein FtsA</fullName>
    </submittedName>
</protein>
<evidence type="ECO:0000313" key="2">
    <source>
        <dbReference type="EMBL" id="PXX78202.1"/>
    </source>
</evidence>
<keyword evidence="2" id="KW-0131">Cell cycle</keyword>
<dbReference type="GO" id="GO:0051301">
    <property type="term" value="P:cell division"/>
    <property type="evidence" value="ECO:0007669"/>
    <property type="project" value="UniProtKB-KW"/>
</dbReference>
<proteinExistence type="predicted"/>
<dbReference type="PANTHER" id="PTHR32432:SF4">
    <property type="entry name" value="CELL DIVISION PROTEIN FTSA"/>
    <property type="match status" value="1"/>
</dbReference>
<dbReference type="Gene3D" id="3.30.1490.300">
    <property type="match status" value="1"/>
</dbReference>
<dbReference type="EMBL" id="QJKH01000008">
    <property type="protein sequence ID" value="PXX78202.1"/>
    <property type="molecule type" value="Genomic_DNA"/>
</dbReference>
<dbReference type="Proteomes" id="UP000247612">
    <property type="component" value="Unassembled WGS sequence"/>
</dbReference>
<evidence type="ECO:0000313" key="3">
    <source>
        <dbReference type="Proteomes" id="UP000247612"/>
    </source>
</evidence>
<dbReference type="InterPro" id="IPR043129">
    <property type="entry name" value="ATPase_NBD"/>
</dbReference>
<dbReference type="GO" id="GO:0009898">
    <property type="term" value="C:cytoplasmic side of plasma membrane"/>
    <property type="evidence" value="ECO:0007669"/>
    <property type="project" value="TreeGrafter"/>
</dbReference>
<dbReference type="RefSeq" id="WP_022936772.1">
    <property type="nucleotide sequence ID" value="NZ_CABKRQ010000001.1"/>
</dbReference>
<organism evidence="2 3">
    <name type="scientific">Dielma fastidiosa</name>
    <dbReference type="NCBI Taxonomy" id="1034346"/>
    <lineage>
        <taxon>Bacteria</taxon>
        <taxon>Bacillati</taxon>
        <taxon>Bacillota</taxon>
        <taxon>Erysipelotrichia</taxon>
        <taxon>Erysipelotrichales</taxon>
        <taxon>Erysipelotrichaceae</taxon>
        <taxon>Dielma</taxon>
    </lineage>
</organism>